<name>K0NEH0_DESTT</name>
<dbReference type="PANTHER" id="PTHR42895:SF1">
    <property type="entry name" value="IRON-SULFUR CLUSTER PROTEIN"/>
    <property type="match status" value="1"/>
</dbReference>
<feature type="domain" description="RACo C-terminal" evidence="1">
    <location>
        <begin position="250"/>
        <end position="511"/>
    </location>
</feature>
<dbReference type="STRING" id="651182.TOL2_C11360"/>
<dbReference type="EMBL" id="FO203503">
    <property type="protein sequence ID" value="CCK79300.1"/>
    <property type="molecule type" value="Genomic_DNA"/>
</dbReference>
<dbReference type="RefSeq" id="WP_014956647.1">
    <property type="nucleotide sequence ID" value="NC_018645.1"/>
</dbReference>
<dbReference type="Pfam" id="PF17650">
    <property type="entry name" value="RACo_linker"/>
    <property type="match status" value="1"/>
</dbReference>
<feature type="domain" description="RACo-like middle region" evidence="3">
    <location>
        <begin position="87"/>
        <end position="248"/>
    </location>
</feature>
<gene>
    <name evidence="4" type="ordered locus">TOL2_C11360</name>
</gene>
<dbReference type="OrthoDB" id="9810588at2"/>
<dbReference type="AlphaFoldDB" id="K0NEH0"/>
<dbReference type="Pfam" id="PF17651">
    <property type="entry name" value="Raco_middle"/>
    <property type="match status" value="1"/>
</dbReference>
<dbReference type="HOGENOM" id="CLU_019091_1_0_7"/>
<dbReference type="PANTHER" id="PTHR42895">
    <property type="entry name" value="IRON-SULFUR CLUSTER-BINDING PROTEIN-RELATED"/>
    <property type="match status" value="1"/>
</dbReference>
<dbReference type="InterPro" id="IPR052911">
    <property type="entry name" value="Corrinoid_activation_enz"/>
</dbReference>
<dbReference type="InterPro" id="IPR041414">
    <property type="entry name" value="Raco-like_middle"/>
</dbReference>
<dbReference type="Gene3D" id="3.10.20.880">
    <property type="match status" value="1"/>
</dbReference>
<dbReference type="Gene3D" id="3.30.420.480">
    <property type="entry name" value="Domain of unknown function (DUF4445)"/>
    <property type="match status" value="1"/>
</dbReference>
<organism evidence="4 5">
    <name type="scientific">Desulfobacula toluolica (strain DSM 7467 / Tol2)</name>
    <dbReference type="NCBI Taxonomy" id="651182"/>
    <lineage>
        <taxon>Bacteria</taxon>
        <taxon>Pseudomonadati</taxon>
        <taxon>Thermodesulfobacteriota</taxon>
        <taxon>Desulfobacteria</taxon>
        <taxon>Desulfobacterales</taxon>
        <taxon>Desulfobacteraceae</taxon>
        <taxon>Desulfobacula</taxon>
    </lineage>
</organism>
<evidence type="ECO:0000259" key="2">
    <source>
        <dbReference type="Pfam" id="PF17650"/>
    </source>
</evidence>
<dbReference type="InterPro" id="IPR040506">
    <property type="entry name" value="RACo_linker"/>
</dbReference>
<reference evidence="4 5" key="1">
    <citation type="journal article" date="2013" name="Environ. Microbiol.">
        <title>Complete genome, catabolic sub-proteomes and key-metabolites of Desulfobacula toluolica Tol2, a marine, aromatic compound-degrading, sulfate-reducing bacterium.</title>
        <authorList>
            <person name="Wohlbrand L."/>
            <person name="Jacob J.H."/>
            <person name="Kube M."/>
            <person name="Mussmann M."/>
            <person name="Jarling R."/>
            <person name="Beck A."/>
            <person name="Amann R."/>
            <person name="Wilkes H."/>
            <person name="Reinhardt R."/>
            <person name="Rabus R."/>
        </authorList>
    </citation>
    <scope>NUCLEOTIDE SEQUENCE [LARGE SCALE GENOMIC DNA]</scope>
    <source>
        <strain evidence="5">DSM 7467 / Tol2</strain>
    </source>
</reference>
<evidence type="ECO:0000313" key="5">
    <source>
        <dbReference type="Proteomes" id="UP000007347"/>
    </source>
</evidence>
<accession>K0NEH0</accession>
<evidence type="ECO:0000313" key="4">
    <source>
        <dbReference type="EMBL" id="CCK79300.1"/>
    </source>
</evidence>
<dbReference type="KEGG" id="dto:TOL2_C11360"/>
<dbReference type="InterPro" id="IPR027980">
    <property type="entry name" value="RACo_C"/>
</dbReference>
<dbReference type="Pfam" id="PF14574">
    <property type="entry name" value="RACo_C_ter"/>
    <property type="match status" value="1"/>
</dbReference>
<sequence>MKKKGFVRTVLVERPSLNDNTADAQRLEKSLMDELEADQILIPLHVLKHLPSNLRSWGFQAKAVLFKNRHSWILLDLLNPGYDNPVLGTAIDIGTTRIVMSLIDLETGQQIGEQGFDNPQAGIGPDVLARIHYANQPGGLDELNRLVIEAVNHNIAALCEENGCSKEDVYLVTGAGNTAMTHLFLGIESFEIIKEPYIPCVNIPDTQPAGNLKLDINDRGAAFLFPNIGSYFGGDLIAGILYSELDKKEEPCLMVDVGTNAEIVVGNRDWLIACAGAAGPALEGGVSKMGMTAKPGVIDRVWIDPDSSDLKIHTIEDQKPIGICGSGMIDLAASLFLSKRIDIRGKFSKQVCGDRLFEREGIMEFVLVDESHSGTGKPICLSQVDLNSLTSSKAAMYTILEVIVKNTAGLEFEKLQKFYVAGTFGSFINPVSAISIGMLPDIPISTFEVLGNSSLGGAKVLLQDPDAFERIMTIRQSITYIELNVNQEFMNMFSGAKFYPHTDASRFPSLKNKI</sequence>
<evidence type="ECO:0000259" key="3">
    <source>
        <dbReference type="Pfam" id="PF17651"/>
    </source>
</evidence>
<dbReference type="InterPro" id="IPR042259">
    <property type="entry name" value="Raco-like_middle_sf"/>
</dbReference>
<keyword evidence="5" id="KW-1185">Reference proteome</keyword>
<proteinExistence type="predicted"/>
<evidence type="ECO:0000259" key="1">
    <source>
        <dbReference type="Pfam" id="PF14574"/>
    </source>
</evidence>
<protein>
    <submittedName>
        <fullName evidence="4">Predicted iron-sulfur cluster binding protein</fullName>
    </submittedName>
</protein>
<dbReference type="Proteomes" id="UP000007347">
    <property type="component" value="Chromosome"/>
</dbReference>
<feature type="domain" description="RACo linker region" evidence="2">
    <location>
        <begin position="9"/>
        <end position="74"/>
    </location>
</feature>